<dbReference type="PANTHER" id="PTHR20858">
    <property type="entry name" value="PHOSPHOMETHYLPYRIMIDINE KINASE"/>
    <property type="match status" value="1"/>
</dbReference>
<dbReference type="GO" id="GO:0008972">
    <property type="term" value="F:phosphomethylpyrimidine kinase activity"/>
    <property type="evidence" value="ECO:0007669"/>
    <property type="project" value="InterPro"/>
</dbReference>
<dbReference type="FunCoup" id="A5DVD5">
    <property type="interactions" value="724"/>
</dbReference>
<dbReference type="CDD" id="cd19367">
    <property type="entry name" value="TenA_C_ScTHI20-like"/>
    <property type="match status" value="1"/>
</dbReference>
<dbReference type="InterPro" id="IPR013749">
    <property type="entry name" value="PM/HMP-P_kinase-1"/>
</dbReference>
<dbReference type="SUPFAM" id="SSF48613">
    <property type="entry name" value="Heme oxygenase-like"/>
    <property type="match status" value="1"/>
</dbReference>
<dbReference type="Proteomes" id="UP000001996">
    <property type="component" value="Unassembled WGS sequence"/>
</dbReference>
<dbReference type="PANTHER" id="PTHR20858:SF17">
    <property type="entry name" value="HYDROXYMETHYLPYRIMIDINE_PHOSPHOMETHYLPYRIMIDINE KINASE THI20-RELATED"/>
    <property type="match status" value="1"/>
</dbReference>
<dbReference type="Pfam" id="PF03070">
    <property type="entry name" value="TENA_THI-4"/>
    <property type="match status" value="1"/>
</dbReference>
<proteinExistence type="predicted"/>
<organism evidence="4 5">
    <name type="scientific">Lodderomyces elongisporus (strain ATCC 11503 / CBS 2605 / JCM 1781 / NBRC 1676 / NRRL YB-4239)</name>
    <name type="common">Yeast</name>
    <name type="synonym">Saccharomyces elongisporus</name>
    <dbReference type="NCBI Taxonomy" id="379508"/>
    <lineage>
        <taxon>Eukaryota</taxon>
        <taxon>Fungi</taxon>
        <taxon>Dikarya</taxon>
        <taxon>Ascomycota</taxon>
        <taxon>Saccharomycotina</taxon>
        <taxon>Pichiomycetes</taxon>
        <taxon>Debaryomycetaceae</taxon>
        <taxon>Candida/Lodderomyces clade</taxon>
        <taxon>Lodderomyces</taxon>
    </lineage>
</organism>
<dbReference type="HOGENOM" id="CLU_020520_2_1_1"/>
<evidence type="ECO:0000313" key="4">
    <source>
        <dbReference type="EMBL" id="EDK43143.1"/>
    </source>
</evidence>
<accession>A5DVD5</accession>
<feature type="domain" description="Pyridoxamine kinase/Phosphomethylpyrimidine kinase" evidence="3">
    <location>
        <begin position="28"/>
        <end position="306"/>
    </location>
</feature>
<dbReference type="OMA" id="FWEMFPY"/>
<evidence type="ECO:0000256" key="1">
    <source>
        <dbReference type="SAM" id="MobiDB-lite"/>
    </source>
</evidence>
<evidence type="ECO:0000259" key="3">
    <source>
        <dbReference type="Pfam" id="PF08543"/>
    </source>
</evidence>
<dbReference type="KEGG" id="lel:PVL30_001292"/>
<evidence type="ECO:0000313" key="5">
    <source>
        <dbReference type="Proteomes" id="UP000001996"/>
    </source>
</evidence>
<protein>
    <recommendedName>
        <fullName evidence="6">Phosphomethylpyrimidine kinase THI20</fullName>
    </recommendedName>
</protein>
<dbReference type="GO" id="GO:0009228">
    <property type="term" value="P:thiamine biosynthetic process"/>
    <property type="evidence" value="ECO:0007669"/>
    <property type="project" value="InterPro"/>
</dbReference>
<feature type="region of interest" description="Disordered" evidence="1">
    <location>
        <begin position="488"/>
        <end position="512"/>
    </location>
</feature>
<dbReference type="GeneID" id="5235849"/>
<dbReference type="InterPro" id="IPR016084">
    <property type="entry name" value="Haem_Oase-like_multi-hlx"/>
</dbReference>
<dbReference type="InterPro" id="IPR004399">
    <property type="entry name" value="HMP/HMP-P_kinase_dom"/>
</dbReference>
<dbReference type="EMBL" id="CH981524">
    <property type="protein sequence ID" value="EDK43143.1"/>
    <property type="molecule type" value="Genomic_DNA"/>
</dbReference>
<dbReference type="InterPro" id="IPR029056">
    <property type="entry name" value="Ribokinase-like"/>
</dbReference>
<dbReference type="AlphaFoldDB" id="A5DVD5"/>
<dbReference type="GO" id="GO:0005829">
    <property type="term" value="C:cytosol"/>
    <property type="evidence" value="ECO:0007669"/>
    <property type="project" value="TreeGrafter"/>
</dbReference>
<dbReference type="SUPFAM" id="SSF53613">
    <property type="entry name" value="Ribokinase-like"/>
    <property type="match status" value="1"/>
</dbReference>
<dbReference type="VEuPathDB" id="FungiDB:LELG_01321"/>
<evidence type="ECO:0008006" key="6">
    <source>
        <dbReference type="Google" id="ProtNLM"/>
    </source>
</evidence>
<feature type="compositionally biased region" description="Low complexity" evidence="1">
    <location>
        <begin position="503"/>
        <end position="512"/>
    </location>
</feature>
<dbReference type="Pfam" id="PF08543">
    <property type="entry name" value="Phos_pyr_kin"/>
    <property type="match status" value="1"/>
</dbReference>
<dbReference type="STRING" id="379508.A5DVD5"/>
<reference evidence="4 5" key="1">
    <citation type="journal article" date="2009" name="Nature">
        <title>Evolution of pathogenicity and sexual reproduction in eight Candida genomes.</title>
        <authorList>
            <person name="Butler G."/>
            <person name="Rasmussen M.D."/>
            <person name="Lin M.F."/>
            <person name="Santos M.A."/>
            <person name="Sakthikumar S."/>
            <person name="Munro C.A."/>
            <person name="Rheinbay E."/>
            <person name="Grabherr M."/>
            <person name="Forche A."/>
            <person name="Reedy J.L."/>
            <person name="Agrafioti I."/>
            <person name="Arnaud M.B."/>
            <person name="Bates S."/>
            <person name="Brown A.J."/>
            <person name="Brunke S."/>
            <person name="Costanzo M.C."/>
            <person name="Fitzpatrick D.A."/>
            <person name="de Groot P.W."/>
            <person name="Harris D."/>
            <person name="Hoyer L.L."/>
            <person name="Hube B."/>
            <person name="Klis F.M."/>
            <person name="Kodira C."/>
            <person name="Lennard N."/>
            <person name="Logue M.E."/>
            <person name="Martin R."/>
            <person name="Neiman A.M."/>
            <person name="Nikolaou E."/>
            <person name="Quail M.A."/>
            <person name="Quinn J."/>
            <person name="Santos M.C."/>
            <person name="Schmitzberger F.F."/>
            <person name="Sherlock G."/>
            <person name="Shah P."/>
            <person name="Silverstein K.A."/>
            <person name="Skrzypek M.S."/>
            <person name="Soll D."/>
            <person name="Staggs R."/>
            <person name="Stansfield I."/>
            <person name="Stumpf M.P."/>
            <person name="Sudbery P.E."/>
            <person name="Srikantha T."/>
            <person name="Zeng Q."/>
            <person name="Berman J."/>
            <person name="Berriman M."/>
            <person name="Heitman J."/>
            <person name="Gow N.A."/>
            <person name="Lorenz M.C."/>
            <person name="Birren B.W."/>
            <person name="Kellis M."/>
            <person name="Cuomo C.A."/>
        </authorList>
    </citation>
    <scope>NUCLEOTIDE SEQUENCE [LARGE SCALE GENOMIC DNA]</scope>
    <source>
        <strain evidence="5">ATCC 11503 / BCRC 21390 / CBS 2605 / JCM 1781 / NBRC 1676 / NRRL YB-4239</strain>
    </source>
</reference>
<dbReference type="CDD" id="cd01169">
    <property type="entry name" value="HMPP_kinase"/>
    <property type="match status" value="1"/>
</dbReference>
<dbReference type="eggNOG" id="KOG2598">
    <property type="taxonomic scope" value="Eukaryota"/>
</dbReference>
<feature type="domain" description="Thiaminase-2/PQQC" evidence="2">
    <location>
        <begin position="342"/>
        <end position="581"/>
    </location>
</feature>
<dbReference type="InterPro" id="IPR004305">
    <property type="entry name" value="Thiaminase-2/PQQC"/>
</dbReference>
<evidence type="ECO:0000259" key="2">
    <source>
        <dbReference type="Pfam" id="PF03070"/>
    </source>
</evidence>
<dbReference type="GO" id="GO:0008902">
    <property type="term" value="F:hydroxymethylpyrimidine kinase activity"/>
    <property type="evidence" value="ECO:0007669"/>
    <property type="project" value="TreeGrafter"/>
</dbReference>
<name>A5DVD5_LODEL</name>
<dbReference type="InParanoid" id="A5DVD5"/>
<keyword evidence="5" id="KW-1185">Reference proteome</keyword>
<dbReference type="OrthoDB" id="10028886at2759"/>
<dbReference type="Gene3D" id="1.20.910.10">
    <property type="entry name" value="Heme oxygenase-like"/>
    <property type="match status" value="1"/>
</dbReference>
<sequence length="585" mass="65082">MKTNIVSLKLFEEEDVKLPVVLTIAGSDSSGGAGIEADLKTFSAFDVYGMTCITALTAQNTTGVKTYKETSRELVHEILKANLEDMYENEEKGPLKVIKTGMLTKSAIEELAQFDLKIKMVIDPVMVTTSGSKLLDHEGVKLCVDNLMKNAFLVTPNFVEAETIYKILGKSAQVKQLDEFIKFTVDLQKMVGCKNILVKGGHIPFDANGKVVEDTTAEGQAQPQSNPGLKVIDVLYESENDVVTIFESKYIESDNSHGTGCTLASAIAANIAKGTSLADSVAIGIDYIHQGMLKMSKLGHGKGPLNHNVKPREAISDLVNTTLNNQVKFDENFTLLDYLINHPDVKRNWETYATHPFVELVAKDEMPFEKFFYYLKQDYHYLIVYARMHGLAASKAPTYKESHAQATIIGEIVTEIEKHKEKLKAYNVDYDKDDVPPGDACVRYCNYLLDIGMREDFLGIKVALAPCLHGYADAGAFGKRILQQRQHQLKQQEHGSDADADADTGAGASTNDTVTPHEYLHIYRSWLDDYTSEWFLEADAAGKEALQRLSADGLSEHRLKELVKIFNDVTLLEINFWSEVLELDV</sequence>
<dbReference type="Gene3D" id="3.40.1190.20">
    <property type="match status" value="1"/>
</dbReference>
<gene>
    <name evidence="4" type="ORF">LELG_01321</name>
</gene>